<dbReference type="RefSeq" id="WP_286052344.1">
    <property type="nucleotide sequence ID" value="NZ_JASVWF010000002.1"/>
</dbReference>
<dbReference type="EMBL" id="JASVWF010000002">
    <property type="protein sequence ID" value="MDL5156100.1"/>
    <property type="molecule type" value="Genomic_DNA"/>
</dbReference>
<evidence type="ECO:0000313" key="6">
    <source>
        <dbReference type="Proteomes" id="UP001231924"/>
    </source>
</evidence>
<dbReference type="InterPro" id="IPR002347">
    <property type="entry name" value="SDR_fam"/>
</dbReference>
<reference evidence="5 6" key="1">
    <citation type="submission" date="2023-06" db="EMBL/GenBank/DDBJ databases">
        <title>Actinomycetospora Odt1-22.</title>
        <authorList>
            <person name="Supong K."/>
        </authorList>
    </citation>
    <scope>NUCLEOTIDE SEQUENCE [LARGE SCALE GENOMIC DNA]</scope>
    <source>
        <strain evidence="5 6">Odt1-22</strain>
    </source>
</reference>
<evidence type="ECO:0000256" key="1">
    <source>
        <dbReference type="ARBA" id="ARBA00006484"/>
    </source>
</evidence>
<keyword evidence="2" id="KW-0560">Oxidoreductase</keyword>
<dbReference type="InterPro" id="IPR023985">
    <property type="entry name" value="SDR_subfam_1"/>
</dbReference>
<comment type="similarity">
    <text evidence="1 4">Belongs to the short-chain dehydrogenases/reductases (SDR) family.</text>
</comment>
<accession>A0ABT7M5Z6</accession>
<keyword evidence="3" id="KW-0520">NAD</keyword>
<dbReference type="NCBIfam" id="TIGR03971">
    <property type="entry name" value="SDR_subfam_1"/>
    <property type="match status" value="1"/>
</dbReference>
<organism evidence="5 6">
    <name type="scientific">Actinomycetospora termitidis</name>
    <dbReference type="NCBI Taxonomy" id="3053470"/>
    <lineage>
        <taxon>Bacteria</taxon>
        <taxon>Bacillati</taxon>
        <taxon>Actinomycetota</taxon>
        <taxon>Actinomycetes</taxon>
        <taxon>Pseudonocardiales</taxon>
        <taxon>Pseudonocardiaceae</taxon>
        <taxon>Actinomycetospora</taxon>
    </lineage>
</organism>
<dbReference type="InterPro" id="IPR036291">
    <property type="entry name" value="NAD(P)-bd_dom_sf"/>
</dbReference>
<sequence>MGRLAGKVALVTGAARGQGRSHARRFAAAGADVVLVDACASMGSAPYAGSTPADLDRTREEVALLGRRVVAAQVDVRDADLLVSTVRDAAAELGGLDVVSVNAGIVSYGRLAELPRETWQEMIDVNLTGAFHTVQATVPLLVQQGRGGAIVFTSSTAGLRGSTTIGHYSAAKHGVIGLAQTLALELAPHGVRVNVVCPSNVDTPMIQNAPTLARFFPDLDAPTREDAERAGSPYRAMHPMDFPWVDAEDVTDAVLFLASDEARRISGVALPIDGARLAR</sequence>
<evidence type="ECO:0000256" key="3">
    <source>
        <dbReference type="ARBA" id="ARBA00023027"/>
    </source>
</evidence>
<dbReference type="Gene3D" id="3.40.50.720">
    <property type="entry name" value="NAD(P)-binding Rossmann-like Domain"/>
    <property type="match status" value="1"/>
</dbReference>
<proteinExistence type="inferred from homology"/>
<dbReference type="Pfam" id="PF00106">
    <property type="entry name" value="adh_short"/>
    <property type="match status" value="1"/>
</dbReference>
<dbReference type="Proteomes" id="UP001231924">
    <property type="component" value="Unassembled WGS sequence"/>
</dbReference>
<dbReference type="CDD" id="cd05233">
    <property type="entry name" value="SDR_c"/>
    <property type="match status" value="1"/>
</dbReference>
<gene>
    <name evidence="5" type="ORF">QRT03_09050</name>
</gene>
<dbReference type="PANTHER" id="PTHR24321:SF8">
    <property type="entry name" value="ESTRADIOL 17-BETA-DEHYDROGENASE 8-RELATED"/>
    <property type="match status" value="1"/>
</dbReference>
<dbReference type="PRINTS" id="PR00080">
    <property type="entry name" value="SDRFAMILY"/>
</dbReference>
<dbReference type="SUPFAM" id="SSF51735">
    <property type="entry name" value="NAD(P)-binding Rossmann-fold domains"/>
    <property type="match status" value="1"/>
</dbReference>
<protein>
    <submittedName>
        <fullName evidence="5">Mycofactocin-coupled SDR family oxidoreductase</fullName>
    </submittedName>
</protein>
<evidence type="ECO:0000256" key="4">
    <source>
        <dbReference type="RuleBase" id="RU000363"/>
    </source>
</evidence>
<name>A0ABT7M5Z6_9PSEU</name>
<dbReference type="PANTHER" id="PTHR24321">
    <property type="entry name" value="DEHYDROGENASES, SHORT CHAIN"/>
    <property type="match status" value="1"/>
</dbReference>
<evidence type="ECO:0000313" key="5">
    <source>
        <dbReference type="EMBL" id="MDL5156100.1"/>
    </source>
</evidence>
<dbReference type="PRINTS" id="PR00081">
    <property type="entry name" value="GDHRDH"/>
</dbReference>
<keyword evidence="6" id="KW-1185">Reference proteome</keyword>
<dbReference type="InterPro" id="IPR020904">
    <property type="entry name" value="Sc_DH/Rdtase_CS"/>
</dbReference>
<comment type="caution">
    <text evidence="5">The sequence shown here is derived from an EMBL/GenBank/DDBJ whole genome shotgun (WGS) entry which is preliminary data.</text>
</comment>
<dbReference type="PROSITE" id="PS00061">
    <property type="entry name" value="ADH_SHORT"/>
    <property type="match status" value="1"/>
</dbReference>
<evidence type="ECO:0000256" key="2">
    <source>
        <dbReference type="ARBA" id="ARBA00023002"/>
    </source>
</evidence>
<dbReference type="NCBIfam" id="NF009467">
    <property type="entry name" value="PRK12826.1-3"/>
    <property type="match status" value="1"/>
</dbReference>